<keyword evidence="1" id="KW-0418">Kinase</keyword>
<dbReference type="EMBL" id="CM039176">
    <property type="protein sequence ID" value="KAH9712052.1"/>
    <property type="molecule type" value="Genomic_DNA"/>
</dbReference>
<accession>A0ACB8J435</accession>
<evidence type="ECO:0000313" key="2">
    <source>
        <dbReference type="Proteomes" id="UP000829398"/>
    </source>
</evidence>
<name>A0ACB8J435_CITSI</name>
<keyword evidence="2" id="KW-1185">Reference proteome</keyword>
<sequence>MTTKTAPFFSLLLFSLLHSTATAQYPPITNSLLPSDAVSLLSFKSKADSENKLLYALNERFDYCQWQGVKCAQGRVVRFVLQSFGLRGTFPPNTLTRLDQLRVLSLHNNSLTGPIPDLSSLINLKSLSLSRNFFSGAFPLSILSLHRLTILDLSYNNLTGLIPVNLTALDRLYSLKLEWNRFSGTVPPLNQPFLVVFNVSGNNLTGQVPETPTLLKFDASSFSMNPNLCGKVINKACRPRSPFFESPNATSPPRPLGQSAQSQGILVLSPPSPRNDHKRRGLILGLSIGFAVLVSFLVCIFLLIRRSSEGRNSKEPSTASFNEGTTYPEPESSRTANTTQVGECKIKVETKANKVQVEEMAIGSQTVIKRSGSLVFCAGESEVYSLEQLMRASAELLGRGSIGTTYKAVLDNHLIVTVKRFDANKTADTSAEAFEQHMEAVGGLSHPNLVPIRAYFQAKGERLVIYDYQPNGSLFNLIHAGFSSIPIVDFGTKRFSSSADNHGAVLNKIENTTSRVVAFGETRSGTLVSASPFGSRSIRAKPLHWTSCLKIAEDVAQGLAYIHRASWLIHGNLKSSNVLLGADFEARLTDYCLSVLSDSSSVEDPDTVAYKAPEIRKSSRRATSKSDVYAFGVLLLELLTGKHPSQHPYLAPPDMLEWVRTMRVDDGREENRLGMLTEVASVCSLKSPEQRPAMWQVLKMIQEIKESVMAEDNASFGYS</sequence>
<protein>
    <submittedName>
        <fullName evidence="1">Inactive receptor kinase</fullName>
    </submittedName>
</protein>
<evidence type="ECO:0000313" key="1">
    <source>
        <dbReference type="EMBL" id="KAH9712052.1"/>
    </source>
</evidence>
<proteinExistence type="predicted"/>
<dbReference type="Proteomes" id="UP000829398">
    <property type="component" value="Chromosome 7"/>
</dbReference>
<gene>
    <name evidence="1" type="ORF">KPL71_019927</name>
</gene>
<keyword evidence="1" id="KW-0808">Transferase</keyword>
<keyword evidence="1" id="KW-0675">Receptor</keyword>
<organism evidence="1 2">
    <name type="scientific">Citrus sinensis</name>
    <name type="common">Sweet orange</name>
    <name type="synonym">Citrus aurantium var. sinensis</name>
    <dbReference type="NCBI Taxonomy" id="2711"/>
    <lineage>
        <taxon>Eukaryota</taxon>
        <taxon>Viridiplantae</taxon>
        <taxon>Streptophyta</taxon>
        <taxon>Embryophyta</taxon>
        <taxon>Tracheophyta</taxon>
        <taxon>Spermatophyta</taxon>
        <taxon>Magnoliopsida</taxon>
        <taxon>eudicotyledons</taxon>
        <taxon>Gunneridae</taxon>
        <taxon>Pentapetalae</taxon>
        <taxon>rosids</taxon>
        <taxon>malvids</taxon>
        <taxon>Sapindales</taxon>
        <taxon>Rutaceae</taxon>
        <taxon>Aurantioideae</taxon>
        <taxon>Citrus</taxon>
    </lineage>
</organism>
<reference evidence="2" key="1">
    <citation type="journal article" date="2023" name="Hortic. Res.">
        <title>A chromosome-level phased genome enabling allele-level studies in sweet orange: a case study on citrus Huanglongbing tolerance.</title>
        <authorList>
            <person name="Wu B."/>
            <person name="Yu Q."/>
            <person name="Deng Z."/>
            <person name="Duan Y."/>
            <person name="Luo F."/>
            <person name="Gmitter F. Jr."/>
        </authorList>
    </citation>
    <scope>NUCLEOTIDE SEQUENCE [LARGE SCALE GENOMIC DNA]</scope>
    <source>
        <strain evidence="2">cv. Valencia</strain>
    </source>
</reference>
<comment type="caution">
    <text evidence="1">The sequence shown here is derived from an EMBL/GenBank/DDBJ whole genome shotgun (WGS) entry which is preliminary data.</text>
</comment>